<accession>A0A2W2E4P0</accession>
<evidence type="ECO:0000259" key="1">
    <source>
        <dbReference type="Pfam" id="PF13581"/>
    </source>
</evidence>
<evidence type="ECO:0000313" key="3">
    <source>
        <dbReference type="Proteomes" id="UP000248544"/>
    </source>
</evidence>
<dbReference type="AlphaFoldDB" id="A0A2W2E4P0"/>
<dbReference type="Gene3D" id="3.30.565.10">
    <property type="entry name" value="Histidine kinase-like ATPase, C-terminal domain"/>
    <property type="match status" value="1"/>
</dbReference>
<dbReference type="InterPro" id="IPR003594">
    <property type="entry name" value="HATPase_dom"/>
</dbReference>
<dbReference type="SUPFAM" id="SSF55874">
    <property type="entry name" value="ATPase domain of HSP90 chaperone/DNA topoisomerase II/histidine kinase"/>
    <property type="match status" value="1"/>
</dbReference>
<dbReference type="RefSeq" id="WP_368773562.1">
    <property type="nucleotide sequence ID" value="NZ_POUA01000694.1"/>
</dbReference>
<comment type="caution">
    <text evidence="2">The sequence shown here is derived from an EMBL/GenBank/DDBJ whole genome shotgun (WGS) entry which is preliminary data.</text>
</comment>
<gene>
    <name evidence="2" type="ORF">C1I98_38635</name>
</gene>
<organism evidence="2 3">
    <name type="scientific">Spongiactinospora gelatinilytica</name>
    <dbReference type="NCBI Taxonomy" id="2666298"/>
    <lineage>
        <taxon>Bacteria</taxon>
        <taxon>Bacillati</taxon>
        <taxon>Actinomycetota</taxon>
        <taxon>Actinomycetes</taxon>
        <taxon>Streptosporangiales</taxon>
        <taxon>Streptosporangiaceae</taxon>
        <taxon>Spongiactinospora</taxon>
    </lineage>
</organism>
<dbReference type="CDD" id="cd16936">
    <property type="entry name" value="HATPase_RsbW-like"/>
    <property type="match status" value="1"/>
</dbReference>
<keyword evidence="3" id="KW-1185">Reference proteome</keyword>
<keyword evidence="2" id="KW-0067">ATP-binding</keyword>
<dbReference type="Pfam" id="PF13581">
    <property type="entry name" value="HATPase_c_2"/>
    <property type="match status" value="1"/>
</dbReference>
<reference evidence="2 3" key="1">
    <citation type="submission" date="2018-01" db="EMBL/GenBank/DDBJ databases">
        <title>Draft genome sequence of Sphaerisporangium sp. 7K107.</title>
        <authorList>
            <person name="Sahin N."/>
            <person name="Saygin H."/>
            <person name="Ay H."/>
        </authorList>
    </citation>
    <scope>NUCLEOTIDE SEQUENCE [LARGE SCALE GENOMIC DNA]</scope>
    <source>
        <strain evidence="2 3">7K107</strain>
    </source>
</reference>
<name>A0A2W2E4P0_9ACTN</name>
<dbReference type="GO" id="GO:0005524">
    <property type="term" value="F:ATP binding"/>
    <property type="evidence" value="ECO:0007669"/>
    <property type="project" value="UniProtKB-KW"/>
</dbReference>
<dbReference type="InterPro" id="IPR036890">
    <property type="entry name" value="HATPase_C_sf"/>
</dbReference>
<dbReference type="EMBL" id="POUA01000694">
    <property type="protein sequence ID" value="PZG17543.1"/>
    <property type="molecule type" value="Genomic_DNA"/>
</dbReference>
<dbReference type="Proteomes" id="UP000248544">
    <property type="component" value="Unassembled WGS sequence"/>
</dbReference>
<feature type="domain" description="Histidine kinase/HSP90-like ATPase" evidence="1">
    <location>
        <begin position="5"/>
        <end position="49"/>
    </location>
</feature>
<evidence type="ECO:0000313" key="2">
    <source>
        <dbReference type="EMBL" id="PZG17543.1"/>
    </source>
</evidence>
<proteinExistence type="predicted"/>
<sequence>MYSATLVVSELVANAVVHGTRGLAYGQVTVRMTGTDQQVHVEVIDQGAGCLV</sequence>
<keyword evidence="2" id="KW-0547">Nucleotide-binding</keyword>
<protein>
    <submittedName>
        <fullName evidence="2">ATP-binding protein</fullName>
    </submittedName>
</protein>
<feature type="non-terminal residue" evidence="2">
    <location>
        <position position="52"/>
    </location>
</feature>